<proteinExistence type="predicted"/>
<reference evidence="1 2" key="1">
    <citation type="journal article" date="2021" name="Front. Genet.">
        <title>Chromosome-Level Genome Assembly Reveals Significant Gene Expansion in the Toll and IMD Signaling Pathways of Dendrolimus kikuchii.</title>
        <authorList>
            <person name="Zhou J."/>
            <person name="Wu P."/>
            <person name="Xiong Z."/>
            <person name="Liu N."/>
            <person name="Zhao N."/>
            <person name="Ji M."/>
            <person name="Qiu Y."/>
            <person name="Yang B."/>
        </authorList>
    </citation>
    <scope>NUCLEOTIDE SEQUENCE [LARGE SCALE GENOMIC DNA]</scope>
    <source>
        <strain evidence="1">Ann1</strain>
    </source>
</reference>
<comment type="caution">
    <text evidence="1">The sequence shown here is derived from an EMBL/GenBank/DDBJ whole genome shotgun (WGS) entry which is preliminary data.</text>
</comment>
<name>A0ACC1CM24_9NEOP</name>
<evidence type="ECO:0000313" key="1">
    <source>
        <dbReference type="EMBL" id="KAJ0172537.1"/>
    </source>
</evidence>
<gene>
    <name evidence="1" type="ORF">K1T71_011676</name>
</gene>
<dbReference type="Proteomes" id="UP000824533">
    <property type="component" value="Linkage Group LG21"/>
</dbReference>
<accession>A0ACC1CM24</accession>
<organism evidence="1 2">
    <name type="scientific">Dendrolimus kikuchii</name>
    <dbReference type="NCBI Taxonomy" id="765133"/>
    <lineage>
        <taxon>Eukaryota</taxon>
        <taxon>Metazoa</taxon>
        <taxon>Ecdysozoa</taxon>
        <taxon>Arthropoda</taxon>
        <taxon>Hexapoda</taxon>
        <taxon>Insecta</taxon>
        <taxon>Pterygota</taxon>
        <taxon>Neoptera</taxon>
        <taxon>Endopterygota</taxon>
        <taxon>Lepidoptera</taxon>
        <taxon>Glossata</taxon>
        <taxon>Ditrysia</taxon>
        <taxon>Bombycoidea</taxon>
        <taxon>Lasiocampidae</taxon>
        <taxon>Dendrolimus</taxon>
    </lineage>
</organism>
<dbReference type="EMBL" id="CM034407">
    <property type="protein sequence ID" value="KAJ0172537.1"/>
    <property type="molecule type" value="Genomic_DNA"/>
</dbReference>
<evidence type="ECO:0000313" key="2">
    <source>
        <dbReference type="Proteomes" id="UP000824533"/>
    </source>
</evidence>
<sequence length="114" mass="13087">MDGLDVYIIIKTSERNVTRLMAECEERVLPRQRQLENQQGEDVFDEVMTADDNEDPPLIQGDAESDEQPPLPGISYQLPTFSMNSIRNLVWKKQSLLYGEEKSNLEAAKNFLQL</sequence>
<keyword evidence="2" id="KW-1185">Reference proteome</keyword>
<protein>
    <submittedName>
        <fullName evidence="1">Uncharacterized protein</fullName>
    </submittedName>
</protein>